<dbReference type="EMBL" id="PEBX01000002">
    <property type="protein sequence ID" value="PTQ57810.1"/>
    <property type="molecule type" value="Genomic_DNA"/>
</dbReference>
<accession>A0A2R6Y559</accession>
<dbReference type="Proteomes" id="UP000244338">
    <property type="component" value="Unassembled WGS sequence"/>
</dbReference>
<dbReference type="AlphaFoldDB" id="A0A2R6Y559"/>
<evidence type="ECO:0000313" key="1">
    <source>
        <dbReference type="EMBL" id="PTQ57810.1"/>
    </source>
</evidence>
<organism evidence="1 2">
    <name type="scientific">Candidatus Carbonibacillus altaicus</name>
    <dbReference type="NCBI Taxonomy" id="2163959"/>
    <lineage>
        <taxon>Bacteria</taxon>
        <taxon>Bacillati</taxon>
        <taxon>Bacillota</taxon>
        <taxon>Bacilli</taxon>
        <taxon>Bacillales</taxon>
        <taxon>Candidatus Carbonibacillus</taxon>
    </lineage>
</organism>
<name>A0A2R6Y559_9BACL</name>
<reference evidence="2" key="1">
    <citation type="journal article" date="2018" name="Sci. Rep.">
        <title>Lignite coal burning seam in the remote Altai Mountains harbors a hydrogen-driven thermophilic microbial community.</title>
        <authorList>
            <person name="Kadnikov V.V."/>
            <person name="Mardanov A.V."/>
            <person name="Ivasenko D.A."/>
            <person name="Antsiferov D.V."/>
            <person name="Beletsky A.V."/>
            <person name="Karnachuk O.V."/>
            <person name="Ravin N.V."/>
        </authorList>
    </citation>
    <scope>NUCLEOTIDE SEQUENCE [LARGE SCALE GENOMIC DNA]</scope>
</reference>
<sequence>MSGLLLLAVAVLSALDDHHQIDDAPFNPLFLDSIGTGLDNGERG</sequence>
<proteinExistence type="predicted"/>
<evidence type="ECO:0000313" key="2">
    <source>
        <dbReference type="Proteomes" id="UP000244338"/>
    </source>
</evidence>
<gene>
    <name evidence="1" type="ORF">BSOLF_0672</name>
</gene>
<protein>
    <submittedName>
        <fullName evidence="1">Uncharacterized protein</fullName>
    </submittedName>
</protein>
<comment type="caution">
    <text evidence="1">The sequence shown here is derived from an EMBL/GenBank/DDBJ whole genome shotgun (WGS) entry which is preliminary data.</text>
</comment>